<keyword evidence="6" id="KW-0812">Transmembrane</keyword>
<dbReference type="GO" id="GO:0016020">
    <property type="term" value="C:membrane"/>
    <property type="evidence" value="ECO:0007669"/>
    <property type="project" value="UniProtKB-SubCell"/>
</dbReference>
<keyword evidence="4 6" id="KW-0472">Membrane</keyword>
<reference evidence="8" key="1">
    <citation type="submission" date="2013-06" db="EMBL/GenBank/DDBJ databases">
        <authorList>
            <person name="Zhao Q."/>
        </authorList>
    </citation>
    <scope>NUCLEOTIDE SEQUENCE</scope>
    <source>
        <strain evidence="8">cv. W1943</strain>
    </source>
</reference>
<keyword evidence="6" id="KW-1133">Transmembrane helix</keyword>
<evidence type="ECO:0000313" key="8">
    <source>
        <dbReference type="Proteomes" id="UP000008022"/>
    </source>
</evidence>
<evidence type="ECO:0000256" key="4">
    <source>
        <dbReference type="ARBA" id="ARBA00023136"/>
    </source>
</evidence>
<name>A0A0E0PHN5_ORYRU</name>
<dbReference type="eggNOG" id="KOG0799">
    <property type="taxonomic scope" value="Eukaryota"/>
</dbReference>
<dbReference type="PANTHER" id="PTHR45719">
    <property type="entry name" value="GLYCOSYLTRANSFERASE"/>
    <property type="match status" value="1"/>
</dbReference>
<evidence type="ECO:0000313" key="7">
    <source>
        <dbReference type="EnsemblPlants" id="ORUFI05G03770.1"/>
    </source>
</evidence>
<evidence type="ECO:0000256" key="1">
    <source>
        <dbReference type="ARBA" id="ARBA00004606"/>
    </source>
</evidence>
<evidence type="ECO:0000256" key="5">
    <source>
        <dbReference type="ARBA" id="ARBA00023180"/>
    </source>
</evidence>
<accession>A0A0E0PHN5</accession>
<keyword evidence="5" id="KW-0325">Glycoprotein</keyword>
<proteinExistence type="predicted"/>
<dbReference type="EnsemblPlants" id="ORUFI05G03770.1">
    <property type="protein sequence ID" value="ORUFI05G03770.1"/>
    <property type="gene ID" value="ORUFI05G03770"/>
</dbReference>
<feature type="transmembrane region" description="Helical" evidence="6">
    <location>
        <begin position="216"/>
        <end position="237"/>
    </location>
</feature>
<comment type="subcellular location">
    <subcellularLocation>
        <location evidence="1">Membrane</location>
        <topology evidence="1">Single-pass type II membrane protein</topology>
    </subcellularLocation>
</comment>
<dbReference type="STRING" id="4529.A0A0E0PHN5"/>
<protein>
    <submittedName>
        <fullName evidence="7">Uncharacterized protein</fullName>
    </submittedName>
</protein>
<organism evidence="7 8">
    <name type="scientific">Oryza rufipogon</name>
    <name type="common">Brownbeard rice</name>
    <name type="synonym">Asian wild rice</name>
    <dbReference type="NCBI Taxonomy" id="4529"/>
    <lineage>
        <taxon>Eukaryota</taxon>
        <taxon>Viridiplantae</taxon>
        <taxon>Streptophyta</taxon>
        <taxon>Embryophyta</taxon>
        <taxon>Tracheophyta</taxon>
        <taxon>Spermatophyta</taxon>
        <taxon>Magnoliopsida</taxon>
        <taxon>Liliopsida</taxon>
        <taxon>Poales</taxon>
        <taxon>Poaceae</taxon>
        <taxon>BOP clade</taxon>
        <taxon>Oryzoideae</taxon>
        <taxon>Oryzeae</taxon>
        <taxon>Oryzinae</taxon>
        <taxon>Oryza</taxon>
    </lineage>
</organism>
<dbReference type="InterPro" id="IPR003406">
    <property type="entry name" value="Glyco_trans_14"/>
</dbReference>
<dbReference type="GO" id="GO:0015020">
    <property type="term" value="F:glucuronosyltransferase activity"/>
    <property type="evidence" value="ECO:0007669"/>
    <property type="project" value="InterPro"/>
</dbReference>
<sequence length="481" mass="53491">MGMGVRGGGGGASGSGGGGGGERWRWILFFAMVSVFFLLSLLLLLFSSSPPRLRLPGPAAAAPSLADDLRCGHGAPPCLAYLLVGARGDGARLLRLLLAVYHPRNRYVLHLSADASDSERRDLAAWVAAATPAVGAFRNVAVVGAPTAGTPVGSSGLAGTLRAAAVLLRLHPDWDWFITLNAADYPVVTQDERLICETLHSSRLIKNISQLYYKHVFLLLSFLSKWTYFYANLIYVLSNVSRQFNFVDHTSDIGQKESEKVQSMIVDAGIYLAGRTNFFRASEKRPTPDAFKFFTGISCCLCFCFGSWDSSPWVILNRQFIEYCILGWENLPRILLMYFNNIMLPQEGYFHSVICNSLEFRNFTVNNDLRYKAWDNPPQTEPVFLDMTHYDKMVDSGAPFARRFRENESLLDKIDGNVLGRWGHGPVPGAWCSGRKSWFSDPCSQWSDVNIVRPGPQGIKLRQYINRALEGGEFGSKSCRR</sequence>
<keyword evidence="8" id="KW-1185">Reference proteome</keyword>
<dbReference type="Gramene" id="ORUFI05G03770.1">
    <property type="protein sequence ID" value="ORUFI05G03770.1"/>
    <property type="gene ID" value="ORUFI05G03770"/>
</dbReference>
<dbReference type="OMA" id="QDERLIC"/>
<dbReference type="PANTHER" id="PTHR45719:SF2">
    <property type="entry name" value="BGGP BETA-1-3-GALACTOSYL-O-GLYCOSYL-GLYCOPROTEIN"/>
    <property type="match status" value="1"/>
</dbReference>
<feature type="transmembrane region" description="Helical" evidence="6">
    <location>
        <begin position="26"/>
        <end position="46"/>
    </location>
</feature>
<dbReference type="InterPro" id="IPR044610">
    <property type="entry name" value="GLCAT14A/B/C"/>
</dbReference>
<evidence type="ECO:0000256" key="6">
    <source>
        <dbReference type="SAM" id="Phobius"/>
    </source>
</evidence>
<dbReference type="Proteomes" id="UP000008022">
    <property type="component" value="Unassembled WGS sequence"/>
</dbReference>
<reference evidence="7" key="2">
    <citation type="submission" date="2015-06" db="UniProtKB">
        <authorList>
            <consortium name="EnsemblPlants"/>
        </authorList>
    </citation>
    <scope>IDENTIFICATION</scope>
</reference>
<dbReference type="AlphaFoldDB" id="A0A0E0PHN5"/>
<keyword evidence="2" id="KW-0328">Glycosyltransferase</keyword>
<dbReference type="HOGENOM" id="CLU_034994_0_0_1"/>
<keyword evidence="3" id="KW-0808">Transferase</keyword>
<dbReference type="Pfam" id="PF02485">
    <property type="entry name" value="Branch"/>
    <property type="match status" value="2"/>
</dbReference>
<evidence type="ECO:0000256" key="3">
    <source>
        <dbReference type="ARBA" id="ARBA00022679"/>
    </source>
</evidence>
<evidence type="ECO:0000256" key="2">
    <source>
        <dbReference type="ARBA" id="ARBA00022676"/>
    </source>
</evidence>